<evidence type="ECO:0000256" key="1">
    <source>
        <dbReference type="SAM" id="Phobius"/>
    </source>
</evidence>
<accession>A0AAW1IJD6</accession>
<gene>
    <name evidence="2" type="ORF">RND81_09G062600</name>
</gene>
<evidence type="ECO:0000313" key="2">
    <source>
        <dbReference type="EMBL" id="KAK9689491.1"/>
    </source>
</evidence>
<keyword evidence="1" id="KW-0812">Transmembrane</keyword>
<protein>
    <submittedName>
        <fullName evidence="2">Uncharacterized protein</fullName>
    </submittedName>
</protein>
<name>A0AAW1IJD6_SAPOF</name>
<keyword evidence="1" id="KW-0472">Membrane</keyword>
<evidence type="ECO:0000313" key="3">
    <source>
        <dbReference type="Proteomes" id="UP001443914"/>
    </source>
</evidence>
<keyword evidence="1" id="KW-1133">Transmembrane helix</keyword>
<organism evidence="2 3">
    <name type="scientific">Saponaria officinalis</name>
    <name type="common">Common soapwort</name>
    <name type="synonym">Lychnis saponaria</name>
    <dbReference type="NCBI Taxonomy" id="3572"/>
    <lineage>
        <taxon>Eukaryota</taxon>
        <taxon>Viridiplantae</taxon>
        <taxon>Streptophyta</taxon>
        <taxon>Embryophyta</taxon>
        <taxon>Tracheophyta</taxon>
        <taxon>Spermatophyta</taxon>
        <taxon>Magnoliopsida</taxon>
        <taxon>eudicotyledons</taxon>
        <taxon>Gunneridae</taxon>
        <taxon>Pentapetalae</taxon>
        <taxon>Caryophyllales</taxon>
        <taxon>Caryophyllaceae</taxon>
        <taxon>Caryophylleae</taxon>
        <taxon>Saponaria</taxon>
    </lineage>
</organism>
<reference evidence="2" key="1">
    <citation type="submission" date="2024-03" db="EMBL/GenBank/DDBJ databases">
        <title>WGS assembly of Saponaria officinalis var. Norfolk2.</title>
        <authorList>
            <person name="Jenkins J."/>
            <person name="Shu S."/>
            <person name="Grimwood J."/>
            <person name="Barry K."/>
            <person name="Goodstein D."/>
            <person name="Schmutz J."/>
            <person name="Leebens-Mack J."/>
            <person name="Osbourn A."/>
        </authorList>
    </citation>
    <scope>NUCLEOTIDE SEQUENCE [LARGE SCALE GENOMIC DNA]</scope>
    <source>
        <strain evidence="2">JIC</strain>
    </source>
</reference>
<dbReference type="PANTHER" id="PTHR34125:SF7">
    <property type="entry name" value="TRANSMEMBRANE PROTEIN"/>
    <property type="match status" value="1"/>
</dbReference>
<keyword evidence="3" id="KW-1185">Reference proteome</keyword>
<dbReference type="Proteomes" id="UP001443914">
    <property type="component" value="Unassembled WGS sequence"/>
</dbReference>
<dbReference type="AlphaFoldDB" id="A0AAW1IJD6"/>
<feature type="transmembrane region" description="Helical" evidence="1">
    <location>
        <begin position="7"/>
        <end position="28"/>
    </location>
</feature>
<proteinExistence type="predicted"/>
<comment type="caution">
    <text evidence="2">The sequence shown here is derived from an EMBL/GenBank/DDBJ whole genome shotgun (WGS) entry which is preliminary data.</text>
</comment>
<sequence length="95" mass="10557">MEIQEKLMKFIFHAIFGVIISISIYIIARMSPRFIDLIGFFWPLLASTALFLGVVVVFSRVTPQATDGLGEKAGEGLLDYVAGPPEDFGETYKNQ</sequence>
<feature type="transmembrane region" description="Helical" evidence="1">
    <location>
        <begin position="40"/>
        <end position="58"/>
    </location>
</feature>
<dbReference type="EMBL" id="JBDFQZ010000009">
    <property type="protein sequence ID" value="KAK9689491.1"/>
    <property type="molecule type" value="Genomic_DNA"/>
</dbReference>
<dbReference type="PANTHER" id="PTHR34125">
    <property type="entry name" value="OS01G0762900 PROTEIN"/>
    <property type="match status" value="1"/>
</dbReference>